<dbReference type="Proteomes" id="UP000498980">
    <property type="component" value="Unassembled WGS sequence"/>
</dbReference>
<dbReference type="AlphaFoldDB" id="A0A7J0BY91"/>
<accession>A0A7J0BY91</accession>
<gene>
    <name evidence="1" type="ORF">Sfulv_00100</name>
</gene>
<dbReference type="SUPFAM" id="SSF52242">
    <property type="entry name" value="Cobalamin (vitamin B12)-binding domain"/>
    <property type="match status" value="1"/>
</dbReference>
<dbReference type="InterPro" id="IPR036724">
    <property type="entry name" value="Cobalamin-bd_sf"/>
</dbReference>
<dbReference type="GO" id="GO:0046872">
    <property type="term" value="F:metal ion binding"/>
    <property type="evidence" value="ECO:0007669"/>
    <property type="project" value="InterPro"/>
</dbReference>
<comment type="caution">
    <text evidence="1">The sequence shown here is derived from an EMBL/GenBank/DDBJ whole genome shotgun (WGS) entry which is preliminary data.</text>
</comment>
<sequence length="161" mass="16840">MSGSVVKAAQPSRGERSRAGSLTFVLCSVPSDSHMWNLVALQLLIEEMGHRVVNLGACTSVPLVIETSRAERPHCVVVSTVNGLGCIDGAGLITALRAEPDLATLPVVIGGKLGLRGTSDTDPTSELRQLGYDGVFPVAESAEKALAGFRAFVAATLERAR</sequence>
<reference evidence="1 2" key="1">
    <citation type="submission" date="2020-05" db="EMBL/GenBank/DDBJ databases">
        <title>Whole genome shotgun sequence of Streptomyces fulvorobeus NBRC 15897.</title>
        <authorList>
            <person name="Komaki H."/>
            <person name="Tamura T."/>
        </authorList>
    </citation>
    <scope>NUCLEOTIDE SEQUENCE [LARGE SCALE GENOMIC DNA]</scope>
    <source>
        <strain evidence="1 2">NBRC 15897</strain>
    </source>
</reference>
<evidence type="ECO:0000313" key="2">
    <source>
        <dbReference type="Proteomes" id="UP000498980"/>
    </source>
</evidence>
<protein>
    <submittedName>
        <fullName evidence="1">Methylaspartate mutase</fullName>
    </submittedName>
</protein>
<proteinExistence type="predicted"/>
<dbReference type="EMBL" id="BLWC01000001">
    <property type="protein sequence ID" value="GFM95199.1"/>
    <property type="molecule type" value="Genomic_DNA"/>
</dbReference>
<evidence type="ECO:0000313" key="1">
    <source>
        <dbReference type="EMBL" id="GFM95199.1"/>
    </source>
</evidence>
<name>A0A7J0BY91_9ACTN</name>
<organism evidence="1 2">
    <name type="scientific">Streptomyces fulvorobeus</name>
    <dbReference type="NCBI Taxonomy" id="284028"/>
    <lineage>
        <taxon>Bacteria</taxon>
        <taxon>Bacillati</taxon>
        <taxon>Actinomycetota</taxon>
        <taxon>Actinomycetes</taxon>
        <taxon>Kitasatosporales</taxon>
        <taxon>Streptomycetaceae</taxon>
        <taxon>Streptomyces</taxon>
    </lineage>
</organism>
<dbReference type="GO" id="GO:0031419">
    <property type="term" value="F:cobalamin binding"/>
    <property type="evidence" value="ECO:0007669"/>
    <property type="project" value="InterPro"/>
</dbReference>
<keyword evidence="2" id="KW-1185">Reference proteome</keyword>
<dbReference type="Gene3D" id="3.40.50.280">
    <property type="entry name" value="Cobalamin-binding domain"/>
    <property type="match status" value="1"/>
</dbReference>